<keyword evidence="3" id="KW-1185">Reference proteome</keyword>
<dbReference type="PaxDb" id="3880-AES85911"/>
<name>G8A373_MEDTR</name>
<dbReference type="EnsemblPlants" id="KEH34888">
    <property type="protein sequence ID" value="KEH34888"/>
    <property type="gene ID" value="MTR_3g074010"/>
</dbReference>
<protein>
    <submittedName>
        <fullName evidence="1 2">Uncharacterized protein</fullName>
    </submittedName>
</protein>
<reference evidence="2" key="3">
    <citation type="submission" date="2015-04" db="UniProtKB">
        <authorList>
            <consortium name="EnsemblPlants"/>
        </authorList>
    </citation>
    <scope>IDENTIFICATION</scope>
    <source>
        <strain evidence="2">cv. Jemalong A17</strain>
    </source>
</reference>
<reference evidence="1 3" key="1">
    <citation type="journal article" date="2011" name="Nature">
        <title>The Medicago genome provides insight into the evolution of rhizobial symbioses.</title>
        <authorList>
            <person name="Young N.D."/>
            <person name="Debelle F."/>
            <person name="Oldroyd G.E."/>
            <person name="Geurts R."/>
            <person name="Cannon S.B."/>
            <person name="Udvardi M.K."/>
            <person name="Benedito V.A."/>
            <person name="Mayer K.F."/>
            <person name="Gouzy J."/>
            <person name="Schoof H."/>
            <person name="Van de Peer Y."/>
            <person name="Proost S."/>
            <person name="Cook D.R."/>
            <person name="Meyers B.C."/>
            <person name="Spannagl M."/>
            <person name="Cheung F."/>
            <person name="De Mita S."/>
            <person name="Krishnakumar V."/>
            <person name="Gundlach H."/>
            <person name="Zhou S."/>
            <person name="Mudge J."/>
            <person name="Bharti A.K."/>
            <person name="Murray J.D."/>
            <person name="Naoumkina M.A."/>
            <person name="Rosen B."/>
            <person name="Silverstein K.A."/>
            <person name="Tang H."/>
            <person name="Rombauts S."/>
            <person name="Zhao P.X."/>
            <person name="Zhou P."/>
            <person name="Barbe V."/>
            <person name="Bardou P."/>
            <person name="Bechner M."/>
            <person name="Bellec A."/>
            <person name="Berger A."/>
            <person name="Berges H."/>
            <person name="Bidwell S."/>
            <person name="Bisseling T."/>
            <person name="Choisne N."/>
            <person name="Couloux A."/>
            <person name="Denny R."/>
            <person name="Deshpande S."/>
            <person name="Dai X."/>
            <person name="Doyle J.J."/>
            <person name="Dudez A.M."/>
            <person name="Farmer A.D."/>
            <person name="Fouteau S."/>
            <person name="Franken C."/>
            <person name="Gibelin C."/>
            <person name="Gish J."/>
            <person name="Goldstein S."/>
            <person name="Gonzalez A.J."/>
            <person name="Green P.J."/>
            <person name="Hallab A."/>
            <person name="Hartog M."/>
            <person name="Hua A."/>
            <person name="Humphray S.J."/>
            <person name="Jeong D.H."/>
            <person name="Jing Y."/>
            <person name="Jocker A."/>
            <person name="Kenton S.M."/>
            <person name="Kim D.J."/>
            <person name="Klee K."/>
            <person name="Lai H."/>
            <person name="Lang C."/>
            <person name="Lin S."/>
            <person name="Macmil S.L."/>
            <person name="Magdelenat G."/>
            <person name="Matthews L."/>
            <person name="McCorrison J."/>
            <person name="Monaghan E.L."/>
            <person name="Mun J.H."/>
            <person name="Najar F.Z."/>
            <person name="Nicholson C."/>
            <person name="Noirot C."/>
            <person name="O'Bleness M."/>
            <person name="Paule C.R."/>
            <person name="Poulain J."/>
            <person name="Prion F."/>
            <person name="Qin B."/>
            <person name="Qu C."/>
            <person name="Retzel E.F."/>
            <person name="Riddle C."/>
            <person name="Sallet E."/>
            <person name="Samain S."/>
            <person name="Samson N."/>
            <person name="Sanders I."/>
            <person name="Saurat O."/>
            <person name="Scarpelli C."/>
            <person name="Schiex T."/>
            <person name="Segurens B."/>
            <person name="Severin A.J."/>
            <person name="Sherrier D.J."/>
            <person name="Shi R."/>
            <person name="Sims S."/>
            <person name="Singer S.R."/>
            <person name="Sinharoy S."/>
            <person name="Sterck L."/>
            <person name="Viollet A."/>
            <person name="Wang B.B."/>
            <person name="Wang K."/>
            <person name="Wang M."/>
            <person name="Wang X."/>
            <person name="Warfsmann J."/>
            <person name="Weissenbach J."/>
            <person name="White D.D."/>
            <person name="White J.D."/>
            <person name="Wiley G.B."/>
            <person name="Wincker P."/>
            <person name="Xing Y."/>
            <person name="Yang L."/>
            <person name="Yao Z."/>
            <person name="Ying F."/>
            <person name="Zhai J."/>
            <person name="Zhou L."/>
            <person name="Zuber A."/>
            <person name="Denarie J."/>
            <person name="Dixon R.A."/>
            <person name="May G.D."/>
            <person name="Schwartz D.C."/>
            <person name="Rogers J."/>
            <person name="Quetier F."/>
            <person name="Town C.D."/>
            <person name="Roe B.A."/>
        </authorList>
    </citation>
    <scope>NUCLEOTIDE SEQUENCE [LARGE SCALE GENOMIC DNA]</scope>
    <source>
        <strain evidence="1">A17</strain>
        <strain evidence="2 3">cv. Jemalong A17</strain>
    </source>
</reference>
<organism evidence="1 3">
    <name type="scientific">Medicago truncatula</name>
    <name type="common">Barrel medic</name>
    <name type="synonym">Medicago tribuloides</name>
    <dbReference type="NCBI Taxonomy" id="3880"/>
    <lineage>
        <taxon>Eukaryota</taxon>
        <taxon>Viridiplantae</taxon>
        <taxon>Streptophyta</taxon>
        <taxon>Embryophyta</taxon>
        <taxon>Tracheophyta</taxon>
        <taxon>Spermatophyta</taxon>
        <taxon>Magnoliopsida</taxon>
        <taxon>eudicotyledons</taxon>
        <taxon>Gunneridae</taxon>
        <taxon>Pentapetalae</taxon>
        <taxon>rosids</taxon>
        <taxon>fabids</taxon>
        <taxon>Fabales</taxon>
        <taxon>Fabaceae</taxon>
        <taxon>Papilionoideae</taxon>
        <taxon>50 kb inversion clade</taxon>
        <taxon>NPAAA clade</taxon>
        <taxon>Hologalegina</taxon>
        <taxon>IRL clade</taxon>
        <taxon>Trifolieae</taxon>
        <taxon>Medicago</taxon>
    </lineage>
</organism>
<proteinExistence type="predicted"/>
<reference evidence="1 3" key="2">
    <citation type="journal article" date="2014" name="BMC Genomics">
        <title>An improved genome release (version Mt4.0) for the model legume Medicago truncatula.</title>
        <authorList>
            <person name="Tang H."/>
            <person name="Krishnakumar V."/>
            <person name="Bidwell S."/>
            <person name="Rosen B."/>
            <person name="Chan A."/>
            <person name="Zhou S."/>
            <person name="Gentzbittel L."/>
            <person name="Childs K.L."/>
            <person name="Yandell M."/>
            <person name="Gundlach H."/>
            <person name="Mayer K.F."/>
            <person name="Schwartz D.C."/>
            <person name="Town C.D."/>
        </authorList>
    </citation>
    <scope>GENOME REANNOTATION</scope>
    <source>
        <strain evidence="1">A17</strain>
        <strain evidence="2 3">cv. Jemalong A17</strain>
    </source>
</reference>
<dbReference type="EMBL" id="CM001219">
    <property type="protein sequence ID" value="KEH34888.1"/>
    <property type="molecule type" value="Genomic_DNA"/>
</dbReference>
<evidence type="ECO:0000313" key="3">
    <source>
        <dbReference type="Proteomes" id="UP000002051"/>
    </source>
</evidence>
<accession>G8A373</accession>
<gene>
    <name evidence="1" type="ordered locus">MTR_3g074010</name>
</gene>
<dbReference type="HOGENOM" id="CLU_2641831_0_0_1"/>
<evidence type="ECO:0000313" key="2">
    <source>
        <dbReference type="EnsemblPlants" id="KEH34888"/>
    </source>
</evidence>
<dbReference type="AlphaFoldDB" id="G8A373"/>
<dbReference type="Proteomes" id="UP000002051">
    <property type="component" value="Chromosome 3"/>
</dbReference>
<sequence>MSNRLRVETKPNIDGASVHVEASLYVDSGVVPLDANEVDTAHFFPKKLNGKIWMSCLIGYVVKQIGKNFQLLYEDPI</sequence>
<evidence type="ECO:0000313" key="1">
    <source>
        <dbReference type="EMBL" id="KEH34888.1"/>
    </source>
</evidence>